<reference evidence="4 5" key="1">
    <citation type="journal article" date="2017" name="Front. Microbiol.">
        <title>Labilibaculum manganireducens gen. nov., sp. nov. and Labilibaculum filiforme sp. nov., Novel Bacteroidetes Isolated from Subsurface Sediments of the Baltic Sea.</title>
        <authorList>
            <person name="Vandieken V."/>
            <person name="Marshall I.P."/>
            <person name="Niemann H."/>
            <person name="Engelen B."/>
            <person name="Cypionka H."/>
        </authorList>
    </citation>
    <scope>NUCLEOTIDE SEQUENCE [LARGE SCALE GENOMIC DNA]</scope>
    <source>
        <strain evidence="4 5">59.16B</strain>
    </source>
</reference>
<dbReference type="InterPro" id="IPR011330">
    <property type="entry name" value="Glyco_hydro/deAcase_b/a-brl"/>
</dbReference>
<dbReference type="Pfam" id="PF01074">
    <property type="entry name" value="Glyco_hydro_38N"/>
    <property type="match status" value="1"/>
</dbReference>
<protein>
    <recommendedName>
        <fullName evidence="6">Alpha-mannosidase</fullName>
    </recommendedName>
</protein>
<evidence type="ECO:0000313" key="5">
    <source>
        <dbReference type="Proteomes" id="UP000233535"/>
    </source>
</evidence>
<name>A0A2N3I3G2_9BACT</name>
<dbReference type="SUPFAM" id="SSF74650">
    <property type="entry name" value="Galactose mutarotase-like"/>
    <property type="match status" value="1"/>
</dbReference>
<accession>A0A2N3I3G2</accession>
<evidence type="ECO:0008006" key="6">
    <source>
        <dbReference type="Google" id="ProtNLM"/>
    </source>
</evidence>
<dbReference type="InterPro" id="IPR000602">
    <property type="entry name" value="Glyco_hydro_38_N"/>
</dbReference>
<dbReference type="Pfam" id="PF07748">
    <property type="entry name" value="Glyco_hydro_38C"/>
    <property type="match status" value="1"/>
</dbReference>
<dbReference type="Gene3D" id="3.20.110.10">
    <property type="entry name" value="Glycoside hydrolase 38, N terminal domain"/>
    <property type="match status" value="1"/>
</dbReference>
<dbReference type="InterPro" id="IPR011013">
    <property type="entry name" value="Gal_mutarotase_sf_dom"/>
</dbReference>
<sequence>MLNMKKIALFLFVMSWLLSTVSGNVSEKMLELSYKKPYQYELVNGTYKVLANLTGLNSTQGVEVTFQGEKLSLFTLESDSVQIWLPLIGNSGMLEFTQRTKGEKVVSKQLFEPLIPADWDYFGEGKLHVIVSSHQDIAWMNTPDSCREERVHKIVLPALDLMEEAPEFKFEMEQSLNLMEVIEDSPENKQRLIDTYKSGNFEWGATFTQPYEGLESGEQLVRQSYLGRRWIKKKMPGMDAHVAYNVDVPGRSLQVPQLFKKSGIDYLFVSRMKEGFYKWYSPDGTSIFTYSPGNYGWYHYHHKVLDEDAITAMHELHKILKGWNEYYRERNIPPHYAVVISADAGGPKNYKKVIEGWNEIAKMPGRYIPEIAHSTALEFLQEVDVPEAKIDSIYGERPNLWLYIHGAGHYQAIKAKKEAAVAIPSAEIFNTINCELNNDFSLYPQKELDEAWYNAIYPDHGWGGKNGQITDSLFRLALETGNEIGKKLLDSSLESIASKIDLKKTQNVIVFNDLSWTRDGYARVDISHLKGTNWMLATSEGKTIPTQLATVNGKKELVFSVSNMPSIGYKTFTIKKGKQETATITAGSNYCENQFYTIKFGQGGITQLFDKTLNKEVFNTSTMVAGDLFHMGYEGNGAGEFVTVTAPHYGNMERAHQKESTWNLVETGAVYSKFRSEFEMDTFRVEQNITVFHQKKQIDLEYTIPNWPGEHNRQLRVMFPLNMKNSAKISYDVPMGMVHVGEDELTMRPGGSAWGGTYLQKPEEIHPREIQNFMTANGSGYGFTMSTNVVTADWVDPSMNAADFPVINSILLSTHKSCHWQGNWYEQKGSHTFKFSITSHREGWKNGFHFGVAENHPIHTVLKQKKQAGDLPATKSFASTNDPFTVITTIKKAEDDSDVVIRLLEAEGLDKKIQLELNKEVKSISKTDMIEENPKSLNKKGKIIELQLGKNAVETYKIK</sequence>
<feature type="domain" description="Glycoside hydrolase family 38 N-terminal" evidence="1">
    <location>
        <begin position="126"/>
        <end position="385"/>
    </location>
</feature>
<dbReference type="EMBL" id="MVDD01000002">
    <property type="protein sequence ID" value="PKQ64847.1"/>
    <property type="molecule type" value="Genomic_DNA"/>
</dbReference>
<evidence type="ECO:0000259" key="2">
    <source>
        <dbReference type="Pfam" id="PF07748"/>
    </source>
</evidence>
<dbReference type="GO" id="GO:0030246">
    <property type="term" value="F:carbohydrate binding"/>
    <property type="evidence" value="ECO:0007669"/>
    <property type="project" value="InterPro"/>
</dbReference>
<dbReference type="GO" id="GO:0006013">
    <property type="term" value="P:mannose metabolic process"/>
    <property type="evidence" value="ECO:0007669"/>
    <property type="project" value="InterPro"/>
</dbReference>
<dbReference type="Gene3D" id="2.70.98.30">
    <property type="entry name" value="Golgi alpha-mannosidase II, domain 4"/>
    <property type="match status" value="1"/>
</dbReference>
<proteinExistence type="predicted"/>
<dbReference type="Gene3D" id="2.60.40.2220">
    <property type="match status" value="1"/>
</dbReference>
<feature type="domain" description="Glycosyl hydrolase family 38 C-terminal" evidence="2">
    <location>
        <begin position="592"/>
        <end position="739"/>
    </location>
</feature>
<dbReference type="PANTHER" id="PTHR46017">
    <property type="entry name" value="ALPHA-MANNOSIDASE 2C1"/>
    <property type="match status" value="1"/>
</dbReference>
<dbReference type="GO" id="GO:0009313">
    <property type="term" value="P:oligosaccharide catabolic process"/>
    <property type="evidence" value="ECO:0007669"/>
    <property type="project" value="TreeGrafter"/>
</dbReference>
<evidence type="ECO:0000259" key="3">
    <source>
        <dbReference type="Pfam" id="PF17677"/>
    </source>
</evidence>
<dbReference type="Gene3D" id="2.60.40.1180">
    <property type="entry name" value="Golgi alpha-mannosidase II"/>
    <property type="match status" value="1"/>
</dbReference>
<comment type="caution">
    <text evidence="4">The sequence shown here is derived from an EMBL/GenBank/DDBJ whole genome shotgun (WGS) entry which is preliminary data.</text>
</comment>
<keyword evidence="5" id="KW-1185">Reference proteome</keyword>
<dbReference type="InterPro" id="IPR013780">
    <property type="entry name" value="Glyco_hydro_b"/>
</dbReference>
<feature type="domain" description="Glycosyl hydrolases family 38 C-terminal" evidence="3">
    <location>
        <begin position="886"/>
        <end position="956"/>
    </location>
</feature>
<dbReference type="InterPro" id="IPR027291">
    <property type="entry name" value="Glyco_hydro_38_N_sf"/>
</dbReference>
<evidence type="ECO:0000259" key="1">
    <source>
        <dbReference type="Pfam" id="PF01074"/>
    </source>
</evidence>
<dbReference type="Pfam" id="PF17677">
    <property type="entry name" value="Glyco_hydro38C2"/>
    <property type="match status" value="1"/>
</dbReference>
<dbReference type="SUPFAM" id="SSF88713">
    <property type="entry name" value="Glycoside hydrolase/deacetylase"/>
    <property type="match status" value="1"/>
</dbReference>
<evidence type="ECO:0000313" key="4">
    <source>
        <dbReference type="EMBL" id="PKQ64847.1"/>
    </source>
</evidence>
<dbReference type="Proteomes" id="UP000233535">
    <property type="component" value="Unassembled WGS sequence"/>
</dbReference>
<dbReference type="PANTHER" id="PTHR46017:SF1">
    <property type="entry name" value="ALPHA-MANNOSIDASE 2C1"/>
    <property type="match status" value="1"/>
</dbReference>
<dbReference type="OrthoDB" id="9772207at2"/>
<dbReference type="GO" id="GO:0004559">
    <property type="term" value="F:alpha-mannosidase activity"/>
    <property type="evidence" value="ECO:0007669"/>
    <property type="project" value="InterPro"/>
</dbReference>
<dbReference type="AlphaFoldDB" id="A0A2N3I3G2"/>
<dbReference type="InterPro" id="IPR011682">
    <property type="entry name" value="Glyco_hydro_38_C"/>
</dbReference>
<organism evidence="4 5">
    <name type="scientific">Labilibaculum filiforme</name>
    <dbReference type="NCBI Taxonomy" id="1940526"/>
    <lineage>
        <taxon>Bacteria</taxon>
        <taxon>Pseudomonadati</taxon>
        <taxon>Bacteroidota</taxon>
        <taxon>Bacteroidia</taxon>
        <taxon>Marinilabiliales</taxon>
        <taxon>Marinifilaceae</taxon>
        <taxon>Labilibaculum</taxon>
    </lineage>
</organism>
<dbReference type="InterPro" id="IPR041147">
    <property type="entry name" value="GH38_C"/>
</dbReference>
<gene>
    <name evidence="4" type="ORF">BZG02_03065</name>
</gene>